<feature type="chain" id="PRO_5046977288" description="UrcA family protein" evidence="1">
    <location>
        <begin position="22"/>
        <end position="152"/>
    </location>
</feature>
<gene>
    <name evidence="2" type="ORF">KZ820_15880</name>
</gene>
<keyword evidence="3" id="KW-1185">Reference proteome</keyword>
<comment type="caution">
    <text evidence="2">The sequence shown here is derived from an EMBL/GenBank/DDBJ whole genome shotgun (WGS) entry which is preliminary data.</text>
</comment>
<name>A0ABS7BRJ6_9SPHN</name>
<evidence type="ECO:0008006" key="4">
    <source>
        <dbReference type="Google" id="ProtNLM"/>
    </source>
</evidence>
<organism evidence="2 3">
    <name type="scientific">Sphingomonas citri</name>
    <dbReference type="NCBI Taxonomy" id="2862499"/>
    <lineage>
        <taxon>Bacteria</taxon>
        <taxon>Pseudomonadati</taxon>
        <taxon>Pseudomonadota</taxon>
        <taxon>Alphaproteobacteria</taxon>
        <taxon>Sphingomonadales</taxon>
        <taxon>Sphingomonadaceae</taxon>
        <taxon>Sphingomonas</taxon>
    </lineage>
</organism>
<dbReference type="Proteomes" id="UP000759103">
    <property type="component" value="Unassembled WGS sequence"/>
</dbReference>
<feature type="signal peptide" evidence="1">
    <location>
        <begin position="1"/>
        <end position="21"/>
    </location>
</feature>
<sequence>MYVPLIAGLALALTATEPVPAAAPDTAHQVQLDHRGQRVDVTYRSDVSVTHRQVGAVGAPGRPSALRCAWQASVAVQREARHPAGHVLARTVSAEKPLTGSRPGWCSTQKDAIAQDVAARSGTMREHLLAVAARDQDSLVAELDAAHDRVRG</sequence>
<keyword evidence="1" id="KW-0732">Signal</keyword>
<evidence type="ECO:0000256" key="1">
    <source>
        <dbReference type="SAM" id="SignalP"/>
    </source>
</evidence>
<dbReference type="RefSeq" id="WP_219749572.1">
    <property type="nucleotide sequence ID" value="NZ_JAHXZN010000006.1"/>
</dbReference>
<protein>
    <recommendedName>
        <fullName evidence="4">UrcA family protein</fullName>
    </recommendedName>
</protein>
<evidence type="ECO:0000313" key="3">
    <source>
        <dbReference type="Proteomes" id="UP000759103"/>
    </source>
</evidence>
<reference evidence="2 3" key="1">
    <citation type="submission" date="2021-07" db="EMBL/GenBank/DDBJ databases">
        <title>Sphingomonas sp.</title>
        <authorList>
            <person name="Feng G."/>
            <person name="Li J."/>
            <person name="Pan M."/>
        </authorList>
    </citation>
    <scope>NUCLEOTIDE SEQUENCE [LARGE SCALE GENOMIC DNA]</scope>
    <source>
        <strain evidence="2 3">RRHST34</strain>
    </source>
</reference>
<dbReference type="EMBL" id="JAHXZN010000006">
    <property type="protein sequence ID" value="MBW6532222.1"/>
    <property type="molecule type" value="Genomic_DNA"/>
</dbReference>
<proteinExistence type="predicted"/>
<evidence type="ECO:0000313" key="2">
    <source>
        <dbReference type="EMBL" id="MBW6532222.1"/>
    </source>
</evidence>
<accession>A0ABS7BRJ6</accession>